<comment type="subunit">
    <text evidence="7">Heterotetramer of two alpha and two beta subunits.</text>
</comment>
<keyword evidence="3 7" id="KW-0436">Ligase</keyword>
<protein>
    <recommendedName>
        <fullName evidence="7">Succinate--CoA ligase [ADP-forming] subunit beta</fullName>
        <ecNumber evidence="7">6.2.1.5</ecNumber>
    </recommendedName>
    <alternativeName>
        <fullName evidence="7">Succinyl-CoA synthetase subunit beta</fullName>
        <shortName evidence="7">SCS-beta</shortName>
    </alternativeName>
</protein>
<evidence type="ECO:0000256" key="2">
    <source>
        <dbReference type="ARBA" id="ARBA00022532"/>
    </source>
</evidence>
<dbReference type="GO" id="GO:0005829">
    <property type="term" value="C:cytosol"/>
    <property type="evidence" value="ECO:0007669"/>
    <property type="project" value="TreeGrafter"/>
</dbReference>
<dbReference type="GO" id="GO:0004776">
    <property type="term" value="F:succinate-CoA ligase (GDP-forming) activity"/>
    <property type="evidence" value="ECO:0007669"/>
    <property type="project" value="RHEA"/>
</dbReference>
<organism evidence="10 11">
    <name type="scientific">Sunxiuqinia dokdonensis</name>
    <dbReference type="NCBI Taxonomy" id="1409788"/>
    <lineage>
        <taxon>Bacteria</taxon>
        <taxon>Pseudomonadati</taxon>
        <taxon>Bacteroidota</taxon>
        <taxon>Bacteroidia</taxon>
        <taxon>Marinilabiliales</taxon>
        <taxon>Prolixibacteraceae</taxon>
        <taxon>Sunxiuqinia</taxon>
    </lineage>
</organism>
<dbReference type="Proteomes" id="UP000036958">
    <property type="component" value="Unassembled WGS sequence"/>
</dbReference>
<sequence length="380" mass="41323">MKIHEYQAKEIFKKYGLPVPNDVLCHSVEEVEKAMAKKEGMVVVKAQVLVGGRGKAGGVKLAKTKQEALDAASQILGMDIKGLTVEKILLADAVDIEKEFYVGLINDRNTKSVTLMASAEGGVEIEEVAKNTPELIHKFPIDPLTGLLDFQAREIGMQLFGDVKLARKAADMLQKLYTLFVETDATIAEINPLVLTPDKKIWAIDGKMNFDDNALYRQPEIEAMREADEDELKEIDAHEKGLSYVKLDGNIGCMVNGAGLAMATMDMIKLYGGEPANFLDIGGSSNPQKVVDAMNILISDKNVNAVMINIFGGITRCDDVARGLIEALDTIKSDMPIVVRLSGTNADEGLALLKDKGLPTVQTMSEAAQKAIELSRVQES</sequence>
<keyword evidence="5 7" id="KW-0547">Nucleotide-binding</keyword>
<dbReference type="Gene3D" id="3.40.50.261">
    <property type="entry name" value="Succinyl-CoA synthetase domains"/>
    <property type="match status" value="1"/>
</dbReference>
<proteinExistence type="inferred from homology"/>
<comment type="similarity">
    <text evidence="1 7">Belongs to the succinate/malate CoA ligase beta subunit family.</text>
</comment>
<dbReference type="InterPro" id="IPR013650">
    <property type="entry name" value="ATP-grasp_succ-CoA_synth-type"/>
</dbReference>
<comment type="caution">
    <text evidence="10">The sequence shown here is derived from an EMBL/GenBank/DDBJ whole genome shotgun (WGS) entry which is preliminary data.</text>
</comment>
<dbReference type="Pfam" id="PF08442">
    <property type="entry name" value="ATP-grasp_2"/>
    <property type="match status" value="1"/>
</dbReference>
<dbReference type="SUPFAM" id="SSF52210">
    <property type="entry name" value="Succinyl-CoA synthetase domains"/>
    <property type="match status" value="1"/>
</dbReference>
<dbReference type="EMBL" id="LGIA01000144">
    <property type="protein sequence ID" value="KOH45375.1"/>
    <property type="molecule type" value="Genomic_DNA"/>
</dbReference>
<evidence type="ECO:0000256" key="1">
    <source>
        <dbReference type="ARBA" id="ARBA00009182"/>
    </source>
</evidence>
<dbReference type="GO" id="GO:0000287">
    <property type="term" value="F:magnesium ion binding"/>
    <property type="evidence" value="ECO:0007669"/>
    <property type="project" value="UniProtKB-UniRule"/>
</dbReference>
<comment type="catalytic activity">
    <reaction evidence="7">
        <text>succinate + ATP + CoA = succinyl-CoA + ADP + phosphate</text>
        <dbReference type="Rhea" id="RHEA:17661"/>
        <dbReference type="ChEBI" id="CHEBI:30031"/>
        <dbReference type="ChEBI" id="CHEBI:30616"/>
        <dbReference type="ChEBI" id="CHEBI:43474"/>
        <dbReference type="ChEBI" id="CHEBI:57287"/>
        <dbReference type="ChEBI" id="CHEBI:57292"/>
        <dbReference type="ChEBI" id="CHEBI:456216"/>
        <dbReference type="EC" id="6.2.1.5"/>
    </reaction>
</comment>
<dbReference type="PIRSF" id="PIRSF001554">
    <property type="entry name" value="SucCS_beta"/>
    <property type="match status" value="1"/>
</dbReference>
<comment type="cofactor">
    <cofactor evidence="7">
        <name>Mg(2+)</name>
        <dbReference type="ChEBI" id="CHEBI:18420"/>
    </cofactor>
    <text evidence="7">Binds 1 Mg(2+) ion per subunit.</text>
</comment>
<keyword evidence="7 8" id="KW-0067">ATP-binding</keyword>
<dbReference type="UniPathway" id="UPA00223">
    <property type="reaction ID" value="UER00999"/>
</dbReference>
<dbReference type="Pfam" id="PF00549">
    <property type="entry name" value="Ligase_CoA"/>
    <property type="match status" value="1"/>
</dbReference>
<keyword evidence="6 7" id="KW-0460">Magnesium</keyword>
<dbReference type="Gene3D" id="3.30.470.20">
    <property type="entry name" value="ATP-grasp fold, B domain"/>
    <property type="match status" value="1"/>
</dbReference>
<dbReference type="InterPro" id="IPR011761">
    <property type="entry name" value="ATP-grasp"/>
</dbReference>
<dbReference type="FunFam" id="3.30.470.20:FF:000002">
    <property type="entry name" value="Succinate--CoA ligase [ADP-forming] subunit beta"/>
    <property type="match status" value="1"/>
</dbReference>
<feature type="binding site" evidence="7">
    <location>
        <position position="45"/>
    </location>
    <ligand>
        <name>ATP</name>
        <dbReference type="ChEBI" id="CHEBI:30616"/>
    </ligand>
</feature>
<evidence type="ECO:0000256" key="7">
    <source>
        <dbReference type="HAMAP-Rule" id="MF_00558"/>
    </source>
</evidence>
<dbReference type="InterPro" id="IPR017866">
    <property type="entry name" value="Succ-CoA_synthase_bsu_CS"/>
</dbReference>
<dbReference type="InterPro" id="IPR005811">
    <property type="entry name" value="SUCC_ACL_C"/>
</dbReference>
<name>A0A0L8VA70_9BACT</name>
<dbReference type="GO" id="GO:0006099">
    <property type="term" value="P:tricarboxylic acid cycle"/>
    <property type="evidence" value="ECO:0007669"/>
    <property type="project" value="UniProtKB-UniRule"/>
</dbReference>
<dbReference type="PROSITE" id="PS50975">
    <property type="entry name" value="ATP_GRASP"/>
    <property type="match status" value="1"/>
</dbReference>
<feature type="binding site" evidence="7">
    <location>
        <begin position="313"/>
        <end position="315"/>
    </location>
    <ligand>
        <name>substrate</name>
        <note>ligand shared with subunit alpha</note>
    </ligand>
</feature>
<evidence type="ECO:0000256" key="4">
    <source>
        <dbReference type="ARBA" id="ARBA00022723"/>
    </source>
</evidence>
<accession>A0A0L8VA70</accession>
<comment type="catalytic activity">
    <reaction evidence="7">
        <text>GTP + succinate + CoA = succinyl-CoA + GDP + phosphate</text>
        <dbReference type="Rhea" id="RHEA:22120"/>
        <dbReference type="ChEBI" id="CHEBI:30031"/>
        <dbReference type="ChEBI" id="CHEBI:37565"/>
        <dbReference type="ChEBI" id="CHEBI:43474"/>
        <dbReference type="ChEBI" id="CHEBI:57287"/>
        <dbReference type="ChEBI" id="CHEBI:57292"/>
        <dbReference type="ChEBI" id="CHEBI:58189"/>
    </reaction>
</comment>
<dbReference type="HAMAP" id="MF_00558">
    <property type="entry name" value="Succ_CoA_beta"/>
    <property type="match status" value="1"/>
</dbReference>
<dbReference type="PANTHER" id="PTHR11815">
    <property type="entry name" value="SUCCINYL-COA SYNTHETASE BETA CHAIN"/>
    <property type="match status" value="1"/>
</dbReference>
<dbReference type="EC" id="6.2.1.5" evidence="7"/>
<evidence type="ECO:0000256" key="5">
    <source>
        <dbReference type="ARBA" id="ARBA00022741"/>
    </source>
</evidence>
<keyword evidence="11" id="KW-1185">Reference proteome</keyword>
<dbReference type="NCBIfam" id="NF001913">
    <property type="entry name" value="PRK00696.1"/>
    <property type="match status" value="1"/>
</dbReference>
<keyword evidence="4 7" id="KW-0479">Metal-binding</keyword>
<dbReference type="InterPro" id="IPR016102">
    <property type="entry name" value="Succinyl-CoA_synth-like"/>
</dbReference>
<evidence type="ECO:0000259" key="9">
    <source>
        <dbReference type="PROSITE" id="PS50975"/>
    </source>
</evidence>
<dbReference type="PANTHER" id="PTHR11815:SF10">
    <property type="entry name" value="SUCCINATE--COA LIGASE [GDP-FORMING] SUBUNIT BETA, MITOCHONDRIAL"/>
    <property type="match status" value="1"/>
</dbReference>
<dbReference type="RefSeq" id="WP_053182145.1">
    <property type="nucleotide sequence ID" value="NZ_LGIA01000144.1"/>
</dbReference>
<feature type="domain" description="ATP-grasp" evidence="9">
    <location>
        <begin position="9"/>
        <end position="219"/>
    </location>
</feature>
<dbReference type="SUPFAM" id="SSF56059">
    <property type="entry name" value="Glutathione synthetase ATP-binding domain-like"/>
    <property type="match status" value="1"/>
</dbReference>
<feature type="binding site" evidence="7">
    <location>
        <begin position="52"/>
        <end position="54"/>
    </location>
    <ligand>
        <name>ATP</name>
        <dbReference type="ChEBI" id="CHEBI:30616"/>
    </ligand>
</feature>
<comment type="function">
    <text evidence="7">Succinyl-CoA synthetase functions in the citric acid cycle (TCA), coupling the hydrolysis of succinyl-CoA to the synthesis of either ATP or GTP and thus represents the only step of substrate-level phosphorylation in the TCA. The beta subunit provides nucleotide specificity of the enzyme and binds the substrate succinate, while the binding sites for coenzyme A and phosphate are found in the alpha subunit.</text>
</comment>
<comment type="caution">
    <text evidence="7">Lacks conserved residue(s) required for the propagation of feature annotation.</text>
</comment>
<feature type="binding site" evidence="7">
    <location>
        <position position="99"/>
    </location>
    <ligand>
        <name>ATP</name>
        <dbReference type="ChEBI" id="CHEBI:30616"/>
    </ligand>
</feature>
<dbReference type="NCBIfam" id="TIGR01016">
    <property type="entry name" value="sucCoAbeta"/>
    <property type="match status" value="1"/>
</dbReference>
<dbReference type="AlphaFoldDB" id="A0A0L8VA70"/>
<gene>
    <name evidence="7" type="primary">sucC</name>
    <name evidence="10" type="ORF">NC99_18250</name>
</gene>
<dbReference type="STRING" id="1409788.NC99_18250"/>
<dbReference type="PROSITE" id="PS01217">
    <property type="entry name" value="SUCCINYL_COA_LIG_3"/>
    <property type="match status" value="1"/>
</dbReference>
<dbReference type="GO" id="GO:0004775">
    <property type="term" value="F:succinate-CoA ligase (ADP-forming) activity"/>
    <property type="evidence" value="ECO:0007669"/>
    <property type="project" value="UniProtKB-UniRule"/>
</dbReference>
<dbReference type="InterPro" id="IPR005809">
    <property type="entry name" value="Succ_CoA_ligase-like_bsu"/>
</dbReference>
<feature type="binding site" evidence="7">
    <location>
        <position position="191"/>
    </location>
    <ligand>
        <name>Mg(2+)</name>
        <dbReference type="ChEBI" id="CHEBI:18420"/>
    </ligand>
</feature>
<dbReference type="InterPro" id="IPR013815">
    <property type="entry name" value="ATP_grasp_subdomain_1"/>
</dbReference>
<reference evidence="11" key="1">
    <citation type="submission" date="2015-07" db="EMBL/GenBank/DDBJ databases">
        <title>Genome sequencing of Sunxiuqinia dokdonensis strain SK.</title>
        <authorList>
            <person name="Ahn S."/>
            <person name="Kim B.-C."/>
        </authorList>
    </citation>
    <scope>NUCLEOTIDE SEQUENCE [LARGE SCALE GENOMIC DNA]</scope>
    <source>
        <strain evidence="11">SK</strain>
    </source>
</reference>
<dbReference type="Gene3D" id="3.30.1490.20">
    <property type="entry name" value="ATP-grasp fold, A domain"/>
    <property type="match status" value="1"/>
</dbReference>
<evidence type="ECO:0000256" key="8">
    <source>
        <dbReference type="PROSITE-ProRule" id="PRU00409"/>
    </source>
</evidence>
<feature type="binding site" evidence="7">
    <location>
        <position position="256"/>
    </location>
    <ligand>
        <name>substrate</name>
        <note>ligand shared with subunit alpha</note>
    </ligand>
</feature>
<dbReference type="OrthoDB" id="9802602at2"/>
<dbReference type="GO" id="GO:0005524">
    <property type="term" value="F:ATP binding"/>
    <property type="evidence" value="ECO:0007669"/>
    <property type="project" value="UniProtKB-UniRule"/>
</dbReference>
<dbReference type="GO" id="GO:0006104">
    <property type="term" value="P:succinyl-CoA metabolic process"/>
    <property type="evidence" value="ECO:0007669"/>
    <property type="project" value="TreeGrafter"/>
</dbReference>
<feature type="binding site" evidence="7">
    <location>
        <position position="205"/>
    </location>
    <ligand>
        <name>Mg(2+)</name>
        <dbReference type="ChEBI" id="CHEBI:18420"/>
    </ligand>
</feature>
<evidence type="ECO:0000313" key="11">
    <source>
        <dbReference type="Proteomes" id="UP000036958"/>
    </source>
</evidence>
<evidence type="ECO:0000313" key="10">
    <source>
        <dbReference type="EMBL" id="KOH45375.1"/>
    </source>
</evidence>
<dbReference type="FunFam" id="3.40.50.261:FF:000001">
    <property type="entry name" value="Succinate--CoA ligase [ADP-forming] subunit beta"/>
    <property type="match status" value="1"/>
</dbReference>
<evidence type="ECO:0000256" key="6">
    <source>
        <dbReference type="ARBA" id="ARBA00022842"/>
    </source>
</evidence>
<keyword evidence="2 7" id="KW-0816">Tricarboxylic acid cycle</keyword>
<feature type="binding site" evidence="7">
    <location>
        <position position="94"/>
    </location>
    <ligand>
        <name>ATP</name>
        <dbReference type="ChEBI" id="CHEBI:30616"/>
    </ligand>
</feature>
<dbReference type="PATRIC" id="fig|1409788.3.peg.1891"/>
<evidence type="ECO:0000256" key="3">
    <source>
        <dbReference type="ARBA" id="ARBA00022598"/>
    </source>
</evidence>
<comment type="pathway">
    <text evidence="7">Carbohydrate metabolism; tricarboxylic acid cycle; succinate from succinyl-CoA (ligase route): step 1/1.</text>
</comment>
<dbReference type="GO" id="GO:0042709">
    <property type="term" value="C:succinate-CoA ligase complex"/>
    <property type="evidence" value="ECO:0007669"/>
    <property type="project" value="TreeGrafter"/>
</dbReference>